<reference evidence="2 3" key="1">
    <citation type="journal article" date="2018" name="Science">
        <title>The opium poppy genome and morphinan production.</title>
        <authorList>
            <person name="Guo L."/>
            <person name="Winzer T."/>
            <person name="Yang X."/>
            <person name="Li Y."/>
            <person name="Ning Z."/>
            <person name="He Z."/>
            <person name="Teodor R."/>
            <person name="Lu Y."/>
            <person name="Bowser T.A."/>
            <person name="Graham I.A."/>
            <person name="Ye K."/>
        </authorList>
    </citation>
    <scope>NUCLEOTIDE SEQUENCE [LARGE SCALE GENOMIC DNA]</scope>
    <source>
        <strain evidence="3">cv. HN1</strain>
        <tissue evidence="2">Leaves</tissue>
    </source>
</reference>
<feature type="domain" description="Xrn1 N-terminal" evidence="1">
    <location>
        <begin position="73"/>
        <end position="106"/>
    </location>
</feature>
<dbReference type="InterPro" id="IPR004859">
    <property type="entry name" value="Xrn1_N"/>
</dbReference>
<dbReference type="GO" id="GO:0004527">
    <property type="term" value="F:exonuclease activity"/>
    <property type="evidence" value="ECO:0007669"/>
    <property type="project" value="InterPro"/>
</dbReference>
<dbReference type="AlphaFoldDB" id="A0A4Y7IV14"/>
<accession>A0A4Y7IV14</accession>
<dbReference type="Pfam" id="PF03159">
    <property type="entry name" value="XRN_N"/>
    <property type="match status" value="1"/>
</dbReference>
<proteinExistence type="predicted"/>
<dbReference type="Proteomes" id="UP000316621">
    <property type="component" value="Chromosome 2"/>
</dbReference>
<name>A0A4Y7IV14_PAPSO</name>
<dbReference type="EMBL" id="CM010716">
    <property type="protein sequence ID" value="RZC52723.1"/>
    <property type="molecule type" value="Genomic_DNA"/>
</dbReference>
<organism evidence="2 3">
    <name type="scientific">Papaver somniferum</name>
    <name type="common">Opium poppy</name>
    <dbReference type="NCBI Taxonomy" id="3469"/>
    <lineage>
        <taxon>Eukaryota</taxon>
        <taxon>Viridiplantae</taxon>
        <taxon>Streptophyta</taxon>
        <taxon>Embryophyta</taxon>
        <taxon>Tracheophyta</taxon>
        <taxon>Spermatophyta</taxon>
        <taxon>Magnoliopsida</taxon>
        <taxon>Ranunculales</taxon>
        <taxon>Papaveraceae</taxon>
        <taxon>Papaveroideae</taxon>
        <taxon>Papaver</taxon>
    </lineage>
</organism>
<dbReference type="Gramene" id="RZC52723">
    <property type="protein sequence ID" value="RZC52723"/>
    <property type="gene ID" value="C5167_021152"/>
</dbReference>
<evidence type="ECO:0000259" key="1">
    <source>
        <dbReference type="Pfam" id="PF03159"/>
    </source>
</evidence>
<protein>
    <recommendedName>
        <fullName evidence="1">Xrn1 N-terminal domain-containing protein</fullName>
    </recommendedName>
</protein>
<gene>
    <name evidence="2" type="ORF">C5167_021152</name>
</gene>
<dbReference type="Gene3D" id="3.40.50.12390">
    <property type="match status" value="1"/>
</dbReference>
<evidence type="ECO:0000313" key="3">
    <source>
        <dbReference type="Proteomes" id="UP000316621"/>
    </source>
</evidence>
<dbReference type="GO" id="GO:0003676">
    <property type="term" value="F:nucleic acid binding"/>
    <property type="evidence" value="ECO:0007669"/>
    <property type="project" value="InterPro"/>
</dbReference>
<keyword evidence="3" id="KW-1185">Reference proteome</keyword>
<sequence length="179" mass="21154">MGMTYGSLKTKCEMYFDCVTWSHLSQLRSQSDETENMQVCYYAKYAYDYCFTYGIRELSFCCNREGKRGRAAASRVWGVRKVIFSNANVPGEGKHKIMLYVHRQKTSWFRSEYPSILVWFAEKFLLEEILKSIRLIDFHCLKLKLDVHSKELMEGVEDSVARRVYVSIYGKVDKCKRWI</sequence>
<evidence type="ECO:0000313" key="2">
    <source>
        <dbReference type="EMBL" id="RZC52723.1"/>
    </source>
</evidence>